<evidence type="ECO:0000259" key="1">
    <source>
        <dbReference type="Pfam" id="PF00462"/>
    </source>
</evidence>
<dbReference type="OrthoDB" id="8991911at2"/>
<dbReference type="Proteomes" id="UP000031675">
    <property type="component" value="Unassembled WGS sequence"/>
</dbReference>
<dbReference type="AlphaFoldDB" id="A0A0C2JC19"/>
<evidence type="ECO:0000313" key="2">
    <source>
        <dbReference type="EMBL" id="KIH96525.1"/>
    </source>
</evidence>
<dbReference type="InterPro" id="IPR002109">
    <property type="entry name" value="Glutaredoxin"/>
</dbReference>
<comment type="caution">
    <text evidence="2">The sequence shown here is derived from an EMBL/GenBank/DDBJ whole genome shotgun (WGS) entry which is preliminary data.</text>
</comment>
<dbReference type="RefSeq" id="WP_040276771.1">
    <property type="nucleotide sequence ID" value="NZ_JROO01000062.1"/>
</dbReference>
<dbReference type="InterPro" id="IPR036249">
    <property type="entry name" value="Thioredoxin-like_sf"/>
</dbReference>
<accession>A0A0C2JC19</accession>
<dbReference type="SUPFAM" id="SSF52833">
    <property type="entry name" value="Thioredoxin-like"/>
    <property type="match status" value="1"/>
</dbReference>
<evidence type="ECO:0000313" key="3">
    <source>
        <dbReference type="Proteomes" id="UP000031675"/>
    </source>
</evidence>
<protein>
    <submittedName>
        <fullName evidence="2">Glutaredoxin</fullName>
    </submittedName>
</protein>
<dbReference type="PROSITE" id="PS51354">
    <property type="entry name" value="GLUTAREDOXIN_2"/>
    <property type="match status" value="1"/>
</dbReference>
<dbReference type="STRING" id="183763.LP52_24475"/>
<sequence length="97" mass="10512">MSEHDLAGVEFHWRPGCIFCFMLRLRLRRRGVPMVETDIWKTPGAAARVRAATGGDETVPTVFIGPAALVNPHPDEVVEAVRTHAPHLLGSEGEGGS</sequence>
<keyword evidence="3" id="KW-1185">Reference proteome</keyword>
<feature type="domain" description="Glutaredoxin" evidence="1">
    <location>
        <begin position="13"/>
        <end position="65"/>
    </location>
</feature>
<name>A0A0C2JC19_9ACTN</name>
<gene>
    <name evidence="2" type="ORF">LP52_24475</name>
</gene>
<dbReference type="EMBL" id="JROO01000062">
    <property type="protein sequence ID" value="KIH96525.1"/>
    <property type="molecule type" value="Genomic_DNA"/>
</dbReference>
<dbReference type="Gene3D" id="3.40.30.10">
    <property type="entry name" value="Glutaredoxin"/>
    <property type="match status" value="1"/>
</dbReference>
<proteinExistence type="predicted"/>
<organism evidence="2 3">
    <name type="scientific">Streptomonospora alba</name>
    <dbReference type="NCBI Taxonomy" id="183763"/>
    <lineage>
        <taxon>Bacteria</taxon>
        <taxon>Bacillati</taxon>
        <taxon>Actinomycetota</taxon>
        <taxon>Actinomycetes</taxon>
        <taxon>Streptosporangiales</taxon>
        <taxon>Nocardiopsidaceae</taxon>
        <taxon>Streptomonospora</taxon>
    </lineage>
</organism>
<dbReference type="Pfam" id="PF00462">
    <property type="entry name" value="Glutaredoxin"/>
    <property type="match status" value="1"/>
</dbReference>
<reference evidence="3" key="1">
    <citation type="journal article" date="2015" name="Chem. Biol.">
        <title>Structure, bioactivity, and resistance mechanism of streptomonomicin, an unusual lasso Peptide from an understudied halophilic actinomycete.</title>
        <authorList>
            <person name="Metelev M."/>
            <person name="Tietz J.I."/>
            <person name="Melby J.O."/>
            <person name="Blair P.M."/>
            <person name="Zhu L."/>
            <person name="Livnat I."/>
            <person name="Severinov K."/>
            <person name="Mitchell D.A."/>
        </authorList>
    </citation>
    <scope>NUCLEOTIDE SEQUENCE [LARGE SCALE GENOMIC DNA]</scope>
    <source>
        <strain evidence="3">YIM 90003</strain>
    </source>
</reference>